<name>A0A0C3CTY3_9AGAM</name>
<protein>
    <submittedName>
        <fullName evidence="1">Uncharacterized protein</fullName>
    </submittedName>
</protein>
<gene>
    <name evidence="1" type="ORF">SCLCIDRAFT_1224092</name>
</gene>
<proteinExistence type="predicted"/>
<accession>A0A0C3CTY3</accession>
<dbReference type="STRING" id="1036808.A0A0C3CTY3"/>
<evidence type="ECO:0000313" key="2">
    <source>
        <dbReference type="Proteomes" id="UP000053989"/>
    </source>
</evidence>
<dbReference type="AlphaFoldDB" id="A0A0C3CTY3"/>
<keyword evidence="2" id="KW-1185">Reference proteome</keyword>
<dbReference type="EMBL" id="KN822228">
    <property type="protein sequence ID" value="KIM52035.1"/>
    <property type="molecule type" value="Genomic_DNA"/>
</dbReference>
<evidence type="ECO:0000313" key="1">
    <source>
        <dbReference type="EMBL" id="KIM52035.1"/>
    </source>
</evidence>
<dbReference type="HOGENOM" id="CLU_078038_0_1_1"/>
<reference evidence="2" key="2">
    <citation type="submission" date="2015-01" db="EMBL/GenBank/DDBJ databases">
        <title>Evolutionary Origins and Diversification of the Mycorrhizal Mutualists.</title>
        <authorList>
            <consortium name="DOE Joint Genome Institute"/>
            <consortium name="Mycorrhizal Genomics Consortium"/>
            <person name="Kohler A."/>
            <person name="Kuo A."/>
            <person name="Nagy L.G."/>
            <person name="Floudas D."/>
            <person name="Copeland A."/>
            <person name="Barry K.W."/>
            <person name="Cichocki N."/>
            <person name="Veneault-Fourrey C."/>
            <person name="LaButti K."/>
            <person name="Lindquist E.A."/>
            <person name="Lipzen A."/>
            <person name="Lundell T."/>
            <person name="Morin E."/>
            <person name="Murat C."/>
            <person name="Riley R."/>
            <person name="Ohm R."/>
            <person name="Sun H."/>
            <person name="Tunlid A."/>
            <person name="Henrissat B."/>
            <person name="Grigoriev I.V."/>
            <person name="Hibbett D.S."/>
            <person name="Martin F."/>
        </authorList>
    </citation>
    <scope>NUCLEOTIDE SEQUENCE [LARGE SCALE GENOMIC DNA]</scope>
    <source>
        <strain evidence="2">Foug A</strain>
    </source>
</reference>
<dbReference type="OrthoDB" id="3258141at2759"/>
<sequence>MATLIRSTKSGPEWTKNELRGYNITVTPQNVAAFFGNPTLPQPSVHQIILDNEEYPPDGIANKDDRHFFFYMEEAMAIPPGEESAVGDFTARLLALLGYDVATDRFIRQRKDIPLFMCGGHTHAKPDVCVVNRNLGIPVLLVQEDKRHLEVEVPDPEPQLIAQAIAAFQHNNTPAEDGGAAYPSEDRSRHHHDGLYADILQDRHDARPCRRRRDC</sequence>
<organism evidence="1 2">
    <name type="scientific">Scleroderma citrinum Foug A</name>
    <dbReference type="NCBI Taxonomy" id="1036808"/>
    <lineage>
        <taxon>Eukaryota</taxon>
        <taxon>Fungi</taxon>
        <taxon>Dikarya</taxon>
        <taxon>Basidiomycota</taxon>
        <taxon>Agaricomycotina</taxon>
        <taxon>Agaricomycetes</taxon>
        <taxon>Agaricomycetidae</taxon>
        <taxon>Boletales</taxon>
        <taxon>Sclerodermatineae</taxon>
        <taxon>Sclerodermataceae</taxon>
        <taxon>Scleroderma</taxon>
    </lineage>
</organism>
<reference evidence="1 2" key="1">
    <citation type="submission" date="2014-04" db="EMBL/GenBank/DDBJ databases">
        <authorList>
            <consortium name="DOE Joint Genome Institute"/>
            <person name="Kuo A."/>
            <person name="Kohler A."/>
            <person name="Nagy L.G."/>
            <person name="Floudas D."/>
            <person name="Copeland A."/>
            <person name="Barry K.W."/>
            <person name="Cichocki N."/>
            <person name="Veneault-Fourrey C."/>
            <person name="LaButti K."/>
            <person name="Lindquist E.A."/>
            <person name="Lipzen A."/>
            <person name="Lundell T."/>
            <person name="Morin E."/>
            <person name="Murat C."/>
            <person name="Sun H."/>
            <person name="Tunlid A."/>
            <person name="Henrissat B."/>
            <person name="Grigoriev I.V."/>
            <person name="Hibbett D.S."/>
            <person name="Martin F."/>
            <person name="Nordberg H.P."/>
            <person name="Cantor M.N."/>
            <person name="Hua S.X."/>
        </authorList>
    </citation>
    <scope>NUCLEOTIDE SEQUENCE [LARGE SCALE GENOMIC DNA]</scope>
    <source>
        <strain evidence="1 2">Foug A</strain>
    </source>
</reference>
<dbReference type="InParanoid" id="A0A0C3CTY3"/>
<dbReference type="Proteomes" id="UP000053989">
    <property type="component" value="Unassembled WGS sequence"/>
</dbReference>